<evidence type="ECO:0000313" key="2">
    <source>
        <dbReference type="Proteomes" id="UP000553776"/>
    </source>
</evidence>
<comment type="caution">
    <text evidence="1">The sequence shown here is derived from an EMBL/GenBank/DDBJ whole genome shotgun (WGS) entry which is preliminary data.</text>
</comment>
<protein>
    <submittedName>
        <fullName evidence="1">Shikimate dehydrogenase</fullName>
    </submittedName>
</protein>
<dbReference type="RefSeq" id="WP_185137817.1">
    <property type="nucleotide sequence ID" value="NZ_JACJVR010000079.1"/>
</dbReference>
<gene>
    <name evidence="1" type="ORF">H7B90_20830</name>
</gene>
<keyword evidence="2" id="KW-1185">Reference proteome</keyword>
<sequence length="322" mass="35846">MPYEPNDRPTFYFIGVTTGSSSIMKLFPLWAEELGLAGARIKGMDLPIHADPERYREAVSFIKNDPNALGALVTTHKIDLFRAARGLFDELDGYAVQFEELSSISKDGGRLLGAAKDPISSGLAMEAFIPEGHWARGGEAFLMGAGGSALAICSYLTRPEHGDNVPSRIVISNRSQARLDSARELLGRLDTKTRFEYRLCPEPADNDAVLSGLPEFSLVVNATGLGKDRPGSPLTNEAKFPKGSLVWELNYRGDLLFLQQAEAQKAERGLRVEDGWIYFLHGWTQVIQDVFHLRIDRPTFLRLERIAKELQQQGQNRKEEAR</sequence>
<dbReference type="InterPro" id="IPR036291">
    <property type="entry name" value="NAD(P)-bd_dom_sf"/>
</dbReference>
<name>A0A841TZ71_9BACL</name>
<organism evidence="1 2">
    <name type="scientific">Cohnella xylanilytica</name>
    <dbReference type="NCBI Taxonomy" id="557555"/>
    <lineage>
        <taxon>Bacteria</taxon>
        <taxon>Bacillati</taxon>
        <taxon>Bacillota</taxon>
        <taxon>Bacilli</taxon>
        <taxon>Bacillales</taxon>
        <taxon>Paenibacillaceae</taxon>
        <taxon>Cohnella</taxon>
    </lineage>
</organism>
<dbReference type="Proteomes" id="UP000553776">
    <property type="component" value="Unassembled WGS sequence"/>
</dbReference>
<dbReference type="Gene3D" id="3.40.50.720">
    <property type="entry name" value="NAD(P)-binding Rossmann-like Domain"/>
    <property type="match status" value="1"/>
</dbReference>
<evidence type="ECO:0000313" key="1">
    <source>
        <dbReference type="EMBL" id="MBB6693847.1"/>
    </source>
</evidence>
<reference evidence="1 2" key="1">
    <citation type="submission" date="2020-08" db="EMBL/GenBank/DDBJ databases">
        <title>Cohnella phylogeny.</title>
        <authorList>
            <person name="Dunlap C."/>
        </authorList>
    </citation>
    <scope>NUCLEOTIDE SEQUENCE [LARGE SCALE GENOMIC DNA]</scope>
    <source>
        <strain evidence="1 2">DSM 25239</strain>
    </source>
</reference>
<dbReference type="AlphaFoldDB" id="A0A841TZ71"/>
<dbReference type="SUPFAM" id="SSF51735">
    <property type="entry name" value="NAD(P)-binding Rossmann-fold domains"/>
    <property type="match status" value="1"/>
</dbReference>
<proteinExistence type="predicted"/>
<accession>A0A841TZ71</accession>
<dbReference type="EMBL" id="JACJVR010000079">
    <property type="protein sequence ID" value="MBB6693847.1"/>
    <property type="molecule type" value="Genomic_DNA"/>
</dbReference>